<protein>
    <submittedName>
        <fullName evidence="1">Uncharacterized protein</fullName>
    </submittedName>
</protein>
<name>A0ABQ3VKW2_9CHLR</name>
<reference evidence="1 2" key="1">
    <citation type="journal article" date="2021" name="Int. J. Syst. Evol. Microbiol.">
        <title>Reticulibacter mediterranei gen. nov., sp. nov., within the new family Reticulibacteraceae fam. nov., and Ktedonospora formicarum gen. nov., sp. nov., Ktedonobacter robiniae sp. nov., Dictyobacter formicarum sp. nov. and Dictyobacter arantiisoli sp. nov., belonging to the class Ktedonobacteria.</title>
        <authorList>
            <person name="Yabe S."/>
            <person name="Zheng Y."/>
            <person name="Wang C.M."/>
            <person name="Sakai Y."/>
            <person name="Abe K."/>
            <person name="Yokota A."/>
            <person name="Donadio S."/>
            <person name="Cavaletti L."/>
            <person name="Monciardini P."/>
        </authorList>
    </citation>
    <scope>NUCLEOTIDE SEQUENCE [LARGE SCALE GENOMIC DNA]</scope>
    <source>
        <strain evidence="1 2">SOSP1-9</strain>
    </source>
</reference>
<gene>
    <name evidence="1" type="ORF">KSZ_43250</name>
</gene>
<comment type="caution">
    <text evidence="1">The sequence shown here is derived from an EMBL/GenBank/DDBJ whole genome shotgun (WGS) entry which is preliminary data.</text>
</comment>
<dbReference type="Proteomes" id="UP000635565">
    <property type="component" value="Unassembled WGS sequence"/>
</dbReference>
<organism evidence="1 2">
    <name type="scientific">Dictyobacter formicarum</name>
    <dbReference type="NCBI Taxonomy" id="2778368"/>
    <lineage>
        <taxon>Bacteria</taxon>
        <taxon>Bacillati</taxon>
        <taxon>Chloroflexota</taxon>
        <taxon>Ktedonobacteria</taxon>
        <taxon>Ktedonobacterales</taxon>
        <taxon>Dictyobacteraceae</taxon>
        <taxon>Dictyobacter</taxon>
    </lineage>
</organism>
<evidence type="ECO:0000313" key="2">
    <source>
        <dbReference type="Proteomes" id="UP000635565"/>
    </source>
</evidence>
<accession>A0ABQ3VKW2</accession>
<dbReference type="RefSeq" id="WP_201363962.1">
    <property type="nucleotide sequence ID" value="NZ_BNJJ01000012.1"/>
</dbReference>
<keyword evidence="2" id="KW-1185">Reference proteome</keyword>
<evidence type="ECO:0000313" key="1">
    <source>
        <dbReference type="EMBL" id="GHO86319.1"/>
    </source>
</evidence>
<sequence>MGKENIDASLGLAFSLALFERYRKNGLLHAEVHHVPGIRGRCKGFLHLVEGKVVACYIEDREGRRHSSSSDTLIKVDSEHGPFEWTLSPQPAQPSSNPRIPVPPRSILNSPVPKTIAPLDLDRLEGWTSRHKLMLSIVYDLIDGTANIEEIKSKSPLPPAVTEEALRVLLTMKAIAISV</sequence>
<proteinExistence type="predicted"/>
<dbReference type="EMBL" id="BNJJ01000012">
    <property type="protein sequence ID" value="GHO86319.1"/>
    <property type="molecule type" value="Genomic_DNA"/>
</dbReference>